<keyword evidence="7" id="KW-1185">Reference proteome</keyword>
<evidence type="ECO:0000256" key="5">
    <source>
        <dbReference type="SAM" id="Phobius"/>
    </source>
</evidence>
<dbReference type="InterPro" id="IPR020946">
    <property type="entry name" value="Flavin_mOase-like"/>
</dbReference>
<dbReference type="Gene3D" id="3.50.50.60">
    <property type="entry name" value="FAD/NAD(P)-binding domain"/>
    <property type="match status" value="2"/>
</dbReference>
<keyword evidence="1" id="KW-0285">Flavoprotein</keyword>
<keyword evidence="4" id="KW-0560">Oxidoreductase</keyword>
<dbReference type="GO" id="GO:0050660">
    <property type="term" value="F:flavin adenine dinucleotide binding"/>
    <property type="evidence" value="ECO:0007669"/>
    <property type="project" value="InterPro"/>
</dbReference>
<dbReference type="GeneID" id="54567306"/>
<dbReference type="SUPFAM" id="SSF51905">
    <property type="entry name" value="FAD/NAD(P)-binding domain"/>
    <property type="match status" value="1"/>
</dbReference>
<dbReference type="AlphaFoldDB" id="A0A6A6C3M5"/>
<evidence type="ECO:0008006" key="8">
    <source>
        <dbReference type="Google" id="ProtNLM"/>
    </source>
</evidence>
<dbReference type="GO" id="GO:0050661">
    <property type="term" value="F:NADP binding"/>
    <property type="evidence" value="ECO:0007669"/>
    <property type="project" value="InterPro"/>
</dbReference>
<keyword evidence="5" id="KW-1133">Transmembrane helix</keyword>
<name>A0A6A6C3M5_ZASCE</name>
<dbReference type="Pfam" id="PF00743">
    <property type="entry name" value="FMO-like"/>
    <property type="match status" value="1"/>
</dbReference>
<keyword evidence="2" id="KW-0274">FAD</keyword>
<evidence type="ECO:0000256" key="4">
    <source>
        <dbReference type="ARBA" id="ARBA00023002"/>
    </source>
</evidence>
<feature type="transmembrane region" description="Helical" evidence="5">
    <location>
        <begin position="7"/>
        <end position="24"/>
    </location>
</feature>
<keyword evidence="5" id="KW-0472">Membrane</keyword>
<evidence type="ECO:0000256" key="2">
    <source>
        <dbReference type="ARBA" id="ARBA00022827"/>
    </source>
</evidence>
<dbReference type="InterPro" id="IPR036188">
    <property type="entry name" value="FAD/NAD-bd_sf"/>
</dbReference>
<dbReference type="EMBL" id="ML993618">
    <property type="protein sequence ID" value="KAF2161523.1"/>
    <property type="molecule type" value="Genomic_DNA"/>
</dbReference>
<reference evidence="6" key="1">
    <citation type="journal article" date="2020" name="Stud. Mycol.">
        <title>101 Dothideomycetes genomes: a test case for predicting lifestyles and emergence of pathogens.</title>
        <authorList>
            <person name="Haridas S."/>
            <person name="Albert R."/>
            <person name="Binder M."/>
            <person name="Bloem J."/>
            <person name="Labutti K."/>
            <person name="Salamov A."/>
            <person name="Andreopoulos B."/>
            <person name="Baker S."/>
            <person name="Barry K."/>
            <person name="Bills G."/>
            <person name="Bluhm B."/>
            <person name="Cannon C."/>
            <person name="Castanera R."/>
            <person name="Culley D."/>
            <person name="Daum C."/>
            <person name="Ezra D."/>
            <person name="Gonzalez J."/>
            <person name="Henrissat B."/>
            <person name="Kuo A."/>
            <person name="Liang C."/>
            <person name="Lipzen A."/>
            <person name="Lutzoni F."/>
            <person name="Magnuson J."/>
            <person name="Mondo S."/>
            <person name="Nolan M."/>
            <person name="Ohm R."/>
            <person name="Pangilinan J."/>
            <person name="Park H.-J."/>
            <person name="Ramirez L."/>
            <person name="Alfaro M."/>
            <person name="Sun H."/>
            <person name="Tritt A."/>
            <person name="Yoshinaga Y."/>
            <person name="Zwiers L.-H."/>
            <person name="Turgeon B."/>
            <person name="Goodwin S."/>
            <person name="Spatafora J."/>
            <person name="Crous P."/>
            <person name="Grigoriev I."/>
        </authorList>
    </citation>
    <scope>NUCLEOTIDE SEQUENCE</scope>
    <source>
        <strain evidence="6">ATCC 36951</strain>
    </source>
</reference>
<dbReference type="OrthoDB" id="66881at2759"/>
<sequence>MQRQVDALVIGAGFGGIYQLYLLLKQGLSVQVIDAASDVGGTWYWNRYPGAMSDTESYVYRYSWDKEDLQQYPWTHHYVKQPDVLAYLEHVVERHGLRPYMKFNTEILSADWDPKGQWIVQTNTGETFVAHYLVTALGLLSKIHYPDISGLDSFRGKLLHTAAWPRDMDLKNKRVGIIGSGSTGVQIITDIAKDVKELISFQRTPQYTVPSGDKPVSPEYRKWVNENYDEIVAKVRNSTVGFGFEESTRITSSVSAAERDEIFESLWQQGNGFRFLMGGFGDISTNREANEAACDFIKRKIAHIVKDPEKARRLMPTELYARRPLCDGGYYEQFNREHVQILNLRENPIEAITHEGVLMQNGEKFRLDVLILATGFDAVDGNYNRIRIKGANGETLKDH</sequence>
<dbReference type="Proteomes" id="UP000799537">
    <property type="component" value="Unassembled WGS sequence"/>
</dbReference>
<dbReference type="RefSeq" id="XP_033662412.1">
    <property type="nucleotide sequence ID" value="XM_033814034.1"/>
</dbReference>
<keyword evidence="5" id="KW-0812">Transmembrane</keyword>
<evidence type="ECO:0000313" key="6">
    <source>
        <dbReference type="EMBL" id="KAF2161523.1"/>
    </source>
</evidence>
<protein>
    <recommendedName>
        <fullName evidence="8">FAD/NAD(P)-binding domain-containing protein</fullName>
    </recommendedName>
</protein>
<proteinExistence type="predicted"/>
<evidence type="ECO:0000256" key="3">
    <source>
        <dbReference type="ARBA" id="ARBA00022857"/>
    </source>
</evidence>
<dbReference type="PANTHER" id="PTHR43098">
    <property type="entry name" value="L-ORNITHINE N(5)-MONOOXYGENASE-RELATED"/>
    <property type="match status" value="1"/>
</dbReference>
<dbReference type="GO" id="GO:0004499">
    <property type="term" value="F:N,N-dimethylaniline monooxygenase activity"/>
    <property type="evidence" value="ECO:0007669"/>
    <property type="project" value="InterPro"/>
</dbReference>
<gene>
    <name evidence="6" type="ORF">M409DRAFT_58928</name>
</gene>
<dbReference type="InterPro" id="IPR050775">
    <property type="entry name" value="FAD-binding_Monooxygenases"/>
</dbReference>
<dbReference type="PANTHER" id="PTHR43098:SF5">
    <property type="entry name" value="DUAL-FUNCTIONAL MONOOXYGENASE_METHYLTRANSFERASE PSOF"/>
    <property type="match status" value="1"/>
</dbReference>
<organism evidence="6 7">
    <name type="scientific">Zasmidium cellare ATCC 36951</name>
    <dbReference type="NCBI Taxonomy" id="1080233"/>
    <lineage>
        <taxon>Eukaryota</taxon>
        <taxon>Fungi</taxon>
        <taxon>Dikarya</taxon>
        <taxon>Ascomycota</taxon>
        <taxon>Pezizomycotina</taxon>
        <taxon>Dothideomycetes</taxon>
        <taxon>Dothideomycetidae</taxon>
        <taxon>Mycosphaerellales</taxon>
        <taxon>Mycosphaerellaceae</taxon>
        <taxon>Zasmidium</taxon>
    </lineage>
</organism>
<evidence type="ECO:0000313" key="7">
    <source>
        <dbReference type="Proteomes" id="UP000799537"/>
    </source>
</evidence>
<accession>A0A6A6C3M5</accession>
<keyword evidence="3" id="KW-0521">NADP</keyword>
<evidence type="ECO:0000256" key="1">
    <source>
        <dbReference type="ARBA" id="ARBA00022630"/>
    </source>
</evidence>